<keyword evidence="2" id="KW-0238">DNA-binding</keyword>
<dbReference type="Gene3D" id="3.30.450.40">
    <property type="match status" value="1"/>
</dbReference>
<dbReference type="InterPro" id="IPR036388">
    <property type="entry name" value="WH-like_DNA-bd_sf"/>
</dbReference>
<sequence length="397" mass="43354">MNERLLIERQRTERVWKRFVTEPQSPGGSPPDLTSSWARSRLTVPLEARSAPISDPERAEYAWRSSPVAQAMRHVVTDLRDVALEGGMVVAFCDPSGQLLWTLSGRRMRRRAEALNFVPGGHWDEPSVGTNALDLALRTRRPSRVFAAEHYVPAVHDWVCYAAPVRDPRSGALLGVLDFSTTWDRATPLGLASVQHFAALLEQNLPLIRSASLVLRTCGTPGAQLSGREIHLTPRQLELLTVLALHPQGLTLSELHARLYGDRDVSPGTLKAEISALRARLGGCIAARPYRLEVPISLDLLEIEALLKAGEIRAALALCLADPFPHTASPCLEEWRDYLIGALVAAIVRLNDPETLCQAAARFPDEPEVIAAACAALAAGDPRRALFAARLEALLSA</sequence>
<dbReference type="Proteomes" id="UP000569951">
    <property type="component" value="Unassembled WGS sequence"/>
</dbReference>
<feature type="domain" description="OmpR/PhoB-type" evidence="4">
    <location>
        <begin position="227"/>
        <end position="292"/>
    </location>
</feature>
<protein>
    <recommendedName>
        <fullName evidence="4">OmpR/PhoB-type domain-containing protein</fullName>
    </recommendedName>
</protein>
<proteinExistence type="predicted"/>
<dbReference type="RefSeq" id="WP_183988007.1">
    <property type="nucleotide sequence ID" value="NZ_JACHHG010000010.1"/>
</dbReference>
<keyword evidence="6" id="KW-1185">Reference proteome</keyword>
<evidence type="ECO:0000256" key="2">
    <source>
        <dbReference type="ARBA" id="ARBA00023125"/>
    </source>
</evidence>
<dbReference type="InterPro" id="IPR003018">
    <property type="entry name" value="GAF"/>
</dbReference>
<gene>
    <name evidence="5" type="ORF">HNR42_002692</name>
</gene>
<dbReference type="SMART" id="SM00862">
    <property type="entry name" value="Trans_reg_C"/>
    <property type="match status" value="1"/>
</dbReference>
<keyword evidence="1" id="KW-0805">Transcription regulation</keyword>
<dbReference type="InterPro" id="IPR016032">
    <property type="entry name" value="Sig_transdc_resp-reg_C-effctor"/>
</dbReference>
<dbReference type="Pfam" id="PF01590">
    <property type="entry name" value="GAF"/>
    <property type="match status" value="1"/>
</dbReference>
<dbReference type="Gene3D" id="1.10.10.10">
    <property type="entry name" value="Winged helix-like DNA-binding domain superfamily/Winged helix DNA-binding domain"/>
    <property type="match status" value="1"/>
</dbReference>
<dbReference type="GO" id="GO:0006355">
    <property type="term" value="P:regulation of DNA-templated transcription"/>
    <property type="evidence" value="ECO:0007669"/>
    <property type="project" value="InterPro"/>
</dbReference>
<accession>A0A841I2M3</accession>
<dbReference type="InterPro" id="IPR029016">
    <property type="entry name" value="GAF-like_dom_sf"/>
</dbReference>
<reference evidence="5 6" key="1">
    <citation type="submission" date="2020-08" db="EMBL/GenBank/DDBJ databases">
        <title>Genomic Encyclopedia of Type Strains, Phase IV (KMG-IV): sequencing the most valuable type-strain genomes for metagenomic binning, comparative biology and taxonomic classification.</title>
        <authorList>
            <person name="Goeker M."/>
        </authorList>
    </citation>
    <scope>NUCLEOTIDE SEQUENCE [LARGE SCALE GENOMIC DNA]</scope>
    <source>
        <strain evidence="5 6">DSM 21458</strain>
    </source>
</reference>
<dbReference type="InterPro" id="IPR001867">
    <property type="entry name" value="OmpR/PhoB-type_DNA-bd"/>
</dbReference>
<evidence type="ECO:0000256" key="1">
    <source>
        <dbReference type="ARBA" id="ARBA00023015"/>
    </source>
</evidence>
<dbReference type="GO" id="GO:0000160">
    <property type="term" value="P:phosphorelay signal transduction system"/>
    <property type="evidence" value="ECO:0007669"/>
    <property type="project" value="InterPro"/>
</dbReference>
<keyword evidence="3" id="KW-0804">Transcription</keyword>
<dbReference type="AlphaFoldDB" id="A0A841I2M3"/>
<evidence type="ECO:0000313" key="6">
    <source>
        <dbReference type="Proteomes" id="UP000569951"/>
    </source>
</evidence>
<dbReference type="SUPFAM" id="SSF46894">
    <property type="entry name" value="C-terminal effector domain of the bipartite response regulators"/>
    <property type="match status" value="1"/>
</dbReference>
<organism evidence="5 6">
    <name type="scientific">Deinobacterium chartae</name>
    <dbReference type="NCBI Taxonomy" id="521158"/>
    <lineage>
        <taxon>Bacteria</taxon>
        <taxon>Thermotogati</taxon>
        <taxon>Deinococcota</taxon>
        <taxon>Deinococci</taxon>
        <taxon>Deinococcales</taxon>
        <taxon>Deinococcaceae</taxon>
        <taxon>Deinobacterium</taxon>
    </lineage>
</organism>
<name>A0A841I2M3_9DEIO</name>
<evidence type="ECO:0000256" key="3">
    <source>
        <dbReference type="ARBA" id="ARBA00023163"/>
    </source>
</evidence>
<evidence type="ECO:0000313" key="5">
    <source>
        <dbReference type="EMBL" id="MBB6099254.1"/>
    </source>
</evidence>
<evidence type="ECO:0000259" key="4">
    <source>
        <dbReference type="SMART" id="SM00862"/>
    </source>
</evidence>
<dbReference type="EMBL" id="JACHHG010000010">
    <property type="protein sequence ID" value="MBB6099254.1"/>
    <property type="molecule type" value="Genomic_DNA"/>
</dbReference>
<dbReference type="GO" id="GO:0003677">
    <property type="term" value="F:DNA binding"/>
    <property type="evidence" value="ECO:0007669"/>
    <property type="project" value="UniProtKB-KW"/>
</dbReference>
<comment type="caution">
    <text evidence="5">The sequence shown here is derived from an EMBL/GenBank/DDBJ whole genome shotgun (WGS) entry which is preliminary data.</text>
</comment>